<name>A0A2P2MFS7_RHIMU</name>
<proteinExistence type="predicted"/>
<accession>A0A2P2MFS7</accession>
<organism evidence="1">
    <name type="scientific">Rhizophora mucronata</name>
    <name type="common">Asiatic mangrove</name>
    <dbReference type="NCBI Taxonomy" id="61149"/>
    <lineage>
        <taxon>Eukaryota</taxon>
        <taxon>Viridiplantae</taxon>
        <taxon>Streptophyta</taxon>
        <taxon>Embryophyta</taxon>
        <taxon>Tracheophyta</taxon>
        <taxon>Spermatophyta</taxon>
        <taxon>Magnoliopsida</taxon>
        <taxon>eudicotyledons</taxon>
        <taxon>Gunneridae</taxon>
        <taxon>Pentapetalae</taxon>
        <taxon>rosids</taxon>
        <taxon>fabids</taxon>
        <taxon>Malpighiales</taxon>
        <taxon>Rhizophoraceae</taxon>
        <taxon>Rhizophora</taxon>
    </lineage>
</organism>
<protein>
    <submittedName>
        <fullName evidence="1">Uncharacterized protein</fullName>
    </submittedName>
</protein>
<dbReference type="EMBL" id="GGEC01048607">
    <property type="protein sequence ID" value="MBX29091.1"/>
    <property type="molecule type" value="Transcribed_RNA"/>
</dbReference>
<reference evidence="1" key="1">
    <citation type="submission" date="2018-02" db="EMBL/GenBank/DDBJ databases">
        <title>Rhizophora mucronata_Transcriptome.</title>
        <authorList>
            <person name="Meera S.P."/>
            <person name="Sreeshan A."/>
            <person name="Augustine A."/>
        </authorList>
    </citation>
    <scope>NUCLEOTIDE SEQUENCE</scope>
    <source>
        <tissue evidence="1">Leaf</tissue>
    </source>
</reference>
<sequence>MKQLFTGNKKLSQ</sequence>
<evidence type="ECO:0000313" key="1">
    <source>
        <dbReference type="EMBL" id="MBX29091.1"/>
    </source>
</evidence>